<reference evidence="19 20" key="1">
    <citation type="submission" date="2017-06" db="EMBL/GenBank/DDBJ databases">
        <title>A platform for efficient transgenesis in Macrostomum lignano, a flatworm model organism for stem cell research.</title>
        <authorList>
            <person name="Berezikov E."/>
        </authorList>
    </citation>
    <scope>NUCLEOTIDE SEQUENCE [LARGE SCALE GENOMIC DNA]</scope>
    <source>
        <strain evidence="19">DV1</strain>
        <tissue evidence="19">Whole organism</tissue>
    </source>
</reference>
<feature type="domain" description="P5B-type ATPase N-terminal" evidence="18">
    <location>
        <begin position="30"/>
        <end position="164"/>
    </location>
</feature>
<evidence type="ECO:0000256" key="14">
    <source>
        <dbReference type="RuleBase" id="RU362082"/>
    </source>
</evidence>
<dbReference type="STRING" id="282301.A0A267EAN3"/>
<evidence type="ECO:0000256" key="6">
    <source>
        <dbReference type="ARBA" id="ARBA00022741"/>
    </source>
</evidence>
<feature type="domain" description="P-type ATPase A" evidence="16">
    <location>
        <begin position="288"/>
        <end position="398"/>
    </location>
</feature>
<feature type="region of interest" description="Disordered" evidence="15">
    <location>
        <begin position="1201"/>
        <end position="1254"/>
    </location>
</feature>
<evidence type="ECO:0000259" key="17">
    <source>
        <dbReference type="Pfam" id="PF00690"/>
    </source>
</evidence>
<feature type="transmembrane region" description="Helical" evidence="14">
    <location>
        <begin position="448"/>
        <end position="471"/>
    </location>
</feature>
<evidence type="ECO:0000256" key="5">
    <source>
        <dbReference type="ARBA" id="ARBA00022723"/>
    </source>
</evidence>
<dbReference type="SFLD" id="SFLDF00027">
    <property type="entry name" value="p-type_atpase"/>
    <property type="match status" value="1"/>
</dbReference>
<dbReference type="SUPFAM" id="SSF81653">
    <property type="entry name" value="Calcium ATPase, transduction domain A"/>
    <property type="match status" value="1"/>
</dbReference>
<feature type="transmembrane region" description="Helical" evidence="14">
    <location>
        <begin position="934"/>
        <end position="953"/>
    </location>
</feature>
<accession>A0A267EAN3</accession>
<dbReference type="GO" id="GO:0015203">
    <property type="term" value="F:polyamine transmembrane transporter activity"/>
    <property type="evidence" value="ECO:0007669"/>
    <property type="project" value="TreeGrafter"/>
</dbReference>
<keyword evidence="10 14" id="KW-1278">Translocase</keyword>
<dbReference type="Proteomes" id="UP000215902">
    <property type="component" value="Unassembled WGS sequence"/>
</dbReference>
<dbReference type="InterPro" id="IPR018303">
    <property type="entry name" value="ATPase_P-typ_P_site"/>
</dbReference>
<dbReference type="SUPFAM" id="SSF56784">
    <property type="entry name" value="HAD-like"/>
    <property type="match status" value="1"/>
</dbReference>
<dbReference type="GO" id="GO:0031902">
    <property type="term" value="C:late endosome membrane"/>
    <property type="evidence" value="ECO:0007669"/>
    <property type="project" value="UniProtKB-SubCell"/>
</dbReference>
<dbReference type="InterPro" id="IPR036412">
    <property type="entry name" value="HAD-like_sf"/>
</dbReference>
<evidence type="ECO:0000256" key="1">
    <source>
        <dbReference type="ARBA" id="ARBA00004107"/>
    </source>
</evidence>
<dbReference type="InterPro" id="IPR059000">
    <property type="entry name" value="ATPase_P-type_domA"/>
</dbReference>
<dbReference type="PANTHER" id="PTHR45630">
    <property type="entry name" value="CATION-TRANSPORTING ATPASE-RELATED"/>
    <property type="match status" value="1"/>
</dbReference>
<gene>
    <name evidence="19" type="ORF">BOX15_Mlig034017g1</name>
</gene>
<dbReference type="InterPro" id="IPR004014">
    <property type="entry name" value="ATPase_P-typ_cation-transptr_N"/>
</dbReference>
<keyword evidence="11 14" id="KW-1133">Transmembrane helix</keyword>
<dbReference type="FunFam" id="3.40.1110.10:FF:000026">
    <property type="entry name" value="Cation-transporting ATPase"/>
    <property type="match status" value="1"/>
</dbReference>
<protein>
    <recommendedName>
        <fullName evidence="14">Cation-transporting ATPase</fullName>
        <ecNumber evidence="14">7.2.2.-</ecNumber>
    </recommendedName>
</protein>
<dbReference type="InterPro" id="IPR023214">
    <property type="entry name" value="HAD_sf"/>
</dbReference>
<keyword evidence="7" id="KW-0967">Endosome</keyword>
<dbReference type="Pfam" id="PF13246">
    <property type="entry name" value="Cation_ATPase"/>
    <property type="match status" value="1"/>
</dbReference>
<dbReference type="GO" id="GO:0046872">
    <property type="term" value="F:metal ion binding"/>
    <property type="evidence" value="ECO:0007669"/>
    <property type="project" value="UniProtKB-UniRule"/>
</dbReference>
<dbReference type="FunFam" id="1.20.1110.10:FF:000023">
    <property type="entry name" value="Cation-transporting ATPase"/>
    <property type="match status" value="1"/>
</dbReference>
<evidence type="ECO:0000256" key="10">
    <source>
        <dbReference type="ARBA" id="ARBA00022967"/>
    </source>
</evidence>
<dbReference type="PANTHER" id="PTHR45630:SF8">
    <property type="entry name" value="CATION-TRANSPORTING ATPASE"/>
    <property type="match status" value="1"/>
</dbReference>
<dbReference type="Gene3D" id="2.70.150.10">
    <property type="entry name" value="Calcium-transporting ATPase, cytoplasmic transduction domain A"/>
    <property type="match status" value="1"/>
</dbReference>
<dbReference type="InterPro" id="IPR023299">
    <property type="entry name" value="ATPase_P-typ_cyto_dom_N"/>
</dbReference>
<feature type="transmembrane region" description="Helical" evidence="14">
    <location>
        <begin position="218"/>
        <end position="238"/>
    </location>
</feature>
<dbReference type="NCBIfam" id="TIGR01657">
    <property type="entry name" value="P-ATPase-V"/>
    <property type="match status" value="1"/>
</dbReference>
<dbReference type="PRINTS" id="PR00119">
    <property type="entry name" value="CATATPASE"/>
</dbReference>
<evidence type="ECO:0000256" key="12">
    <source>
        <dbReference type="ARBA" id="ARBA00023136"/>
    </source>
</evidence>
<dbReference type="SFLD" id="SFLDS00003">
    <property type="entry name" value="Haloacid_Dehalogenase"/>
    <property type="match status" value="1"/>
</dbReference>
<feature type="transmembrane region" description="Helical" evidence="14">
    <location>
        <begin position="244"/>
        <end position="262"/>
    </location>
</feature>
<feature type="transmembrane region" description="Helical" evidence="14">
    <location>
        <begin position="412"/>
        <end position="436"/>
    </location>
</feature>
<feature type="transmembrane region" description="Helical" evidence="14">
    <location>
        <begin position="46"/>
        <end position="64"/>
    </location>
</feature>
<dbReference type="SFLD" id="SFLDG00002">
    <property type="entry name" value="C1.7:_P-type_atpase_like"/>
    <property type="match status" value="1"/>
</dbReference>
<evidence type="ECO:0000256" key="7">
    <source>
        <dbReference type="ARBA" id="ARBA00022753"/>
    </source>
</evidence>
<keyword evidence="9 14" id="KW-0460">Magnesium</keyword>
<evidence type="ECO:0000256" key="8">
    <source>
        <dbReference type="ARBA" id="ARBA00022840"/>
    </source>
</evidence>
<evidence type="ECO:0000313" key="19">
    <source>
        <dbReference type="EMBL" id="PAA58651.1"/>
    </source>
</evidence>
<feature type="compositionally biased region" description="Basic and acidic residues" evidence="15">
    <location>
        <begin position="1218"/>
        <end position="1231"/>
    </location>
</feature>
<keyword evidence="20" id="KW-1185">Reference proteome</keyword>
<dbReference type="Pfam" id="PF00690">
    <property type="entry name" value="Cation_ATPase_N"/>
    <property type="match status" value="1"/>
</dbReference>
<dbReference type="InterPro" id="IPR008250">
    <property type="entry name" value="ATPase_P-typ_transduc_dom_A_sf"/>
</dbReference>
<comment type="catalytic activity">
    <reaction evidence="13 14">
        <text>ATP + H2O = ADP + phosphate + H(+)</text>
        <dbReference type="Rhea" id="RHEA:13065"/>
        <dbReference type="ChEBI" id="CHEBI:15377"/>
        <dbReference type="ChEBI" id="CHEBI:15378"/>
        <dbReference type="ChEBI" id="CHEBI:30616"/>
        <dbReference type="ChEBI" id="CHEBI:43474"/>
        <dbReference type="ChEBI" id="CHEBI:456216"/>
    </reaction>
</comment>
<comment type="similarity">
    <text evidence="2 14">Belongs to the cation transport ATPase (P-type) (TC 3.A.3) family. Type V subfamily.</text>
</comment>
<evidence type="ECO:0000256" key="4">
    <source>
        <dbReference type="ARBA" id="ARBA00022692"/>
    </source>
</evidence>
<dbReference type="GO" id="GO:0005524">
    <property type="term" value="F:ATP binding"/>
    <property type="evidence" value="ECO:0007669"/>
    <property type="project" value="UniProtKB-UniRule"/>
</dbReference>
<dbReference type="Pfam" id="PF12409">
    <property type="entry name" value="P5-ATPase"/>
    <property type="match status" value="1"/>
</dbReference>
<evidence type="ECO:0000256" key="11">
    <source>
        <dbReference type="ARBA" id="ARBA00022989"/>
    </source>
</evidence>
<keyword evidence="12 14" id="KW-0472">Membrane</keyword>
<keyword evidence="3" id="KW-0597">Phosphoprotein</keyword>
<feature type="transmembrane region" description="Helical" evidence="14">
    <location>
        <begin position="959"/>
        <end position="978"/>
    </location>
</feature>
<dbReference type="GO" id="GO:0140358">
    <property type="term" value="F:P-type transmembrane transporter activity"/>
    <property type="evidence" value="ECO:0007669"/>
    <property type="project" value="InterPro"/>
</dbReference>
<evidence type="ECO:0000259" key="16">
    <source>
        <dbReference type="Pfam" id="PF00122"/>
    </source>
</evidence>
<dbReference type="EMBL" id="NIVC01002350">
    <property type="protein sequence ID" value="PAA58651.1"/>
    <property type="molecule type" value="Genomic_DNA"/>
</dbReference>
<dbReference type="FunFam" id="3.40.50.1000:FF:000045">
    <property type="entry name" value="Cation-transporting ATPase"/>
    <property type="match status" value="1"/>
</dbReference>
<dbReference type="InterPro" id="IPR001757">
    <property type="entry name" value="P_typ_ATPase"/>
</dbReference>
<dbReference type="InterPro" id="IPR047819">
    <property type="entry name" value="P5A-ATPase_N"/>
</dbReference>
<feature type="domain" description="Cation-transporting P-type ATPase N-terminal" evidence="17">
    <location>
        <begin position="187"/>
        <end position="237"/>
    </location>
</feature>
<evidence type="ECO:0000313" key="20">
    <source>
        <dbReference type="Proteomes" id="UP000215902"/>
    </source>
</evidence>
<dbReference type="EC" id="7.2.2.-" evidence="14"/>
<dbReference type="GO" id="GO:0019829">
    <property type="term" value="F:ATPase-coupled monoatomic cation transmembrane transporter activity"/>
    <property type="evidence" value="ECO:0007669"/>
    <property type="project" value="UniProtKB-UniRule"/>
</dbReference>
<dbReference type="GO" id="GO:0016887">
    <property type="term" value="F:ATP hydrolysis activity"/>
    <property type="evidence" value="ECO:0007669"/>
    <property type="project" value="InterPro"/>
</dbReference>
<dbReference type="InterPro" id="IPR023298">
    <property type="entry name" value="ATPase_P-typ_TM_dom_sf"/>
</dbReference>
<dbReference type="SUPFAM" id="SSF81665">
    <property type="entry name" value="Calcium ATPase, transmembrane domain M"/>
    <property type="match status" value="1"/>
</dbReference>
<keyword evidence="5 14" id="KW-0479">Metal-binding</keyword>
<dbReference type="GO" id="GO:0006874">
    <property type="term" value="P:intracellular calcium ion homeostasis"/>
    <property type="evidence" value="ECO:0007669"/>
    <property type="project" value="TreeGrafter"/>
</dbReference>
<evidence type="ECO:0000259" key="18">
    <source>
        <dbReference type="Pfam" id="PF12409"/>
    </source>
</evidence>
<dbReference type="InterPro" id="IPR044492">
    <property type="entry name" value="P_typ_ATPase_HD_dom"/>
</dbReference>
<evidence type="ECO:0000256" key="3">
    <source>
        <dbReference type="ARBA" id="ARBA00022553"/>
    </source>
</evidence>
<comment type="caution">
    <text evidence="19">The sequence shown here is derived from an EMBL/GenBank/DDBJ whole genome shotgun (WGS) entry which is preliminary data.</text>
</comment>
<dbReference type="PROSITE" id="PS00154">
    <property type="entry name" value="ATPASE_E1_E2"/>
    <property type="match status" value="1"/>
</dbReference>
<dbReference type="AlphaFoldDB" id="A0A267EAN3"/>
<comment type="subcellular location">
    <subcellularLocation>
        <location evidence="1">Late endosome membrane</location>
        <topology evidence="1">Multi-pass membrane protein</topology>
    </subcellularLocation>
    <subcellularLocation>
        <location evidence="14">Membrane</location>
        <topology evidence="14">Multi-pass membrane protein</topology>
    </subcellularLocation>
</comment>
<keyword evidence="4 14" id="KW-0812">Transmembrane</keyword>
<feature type="transmembrane region" description="Helical" evidence="14">
    <location>
        <begin position="1074"/>
        <end position="1093"/>
    </location>
</feature>
<dbReference type="InterPro" id="IPR006544">
    <property type="entry name" value="P-type_TPase_V"/>
</dbReference>
<proteinExistence type="inferred from homology"/>
<dbReference type="OrthoDB" id="48943at2759"/>
<dbReference type="Pfam" id="PF00122">
    <property type="entry name" value="E1-E2_ATPase"/>
    <property type="match status" value="1"/>
</dbReference>
<evidence type="ECO:0000256" key="13">
    <source>
        <dbReference type="ARBA" id="ARBA00049360"/>
    </source>
</evidence>
<keyword evidence="8 14" id="KW-0067">ATP-binding</keyword>
<organism evidence="19 20">
    <name type="scientific">Macrostomum lignano</name>
    <dbReference type="NCBI Taxonomy" id="282301"/>
    <lineage>
        <taxon>Eukaryota</taxon>
        <taxon>Metazoa</taxon>
        <taxon>Spiralia</taxon>
        <taxon>Lophotrochozoa</taxon>
        <taxon>Platyhelminthes</taxon>
        <taxon>Rhabditophora</taxon>
        <taxon>Macrostomorpha</taxon>
        <taxon>Macrostomida</taxon>
        <taxon>Macrostomidae</taxon>
        <taxon>Macrostomum</taxon>
    </lineage>
</organism>
<name>A0A267EAN3_9PLAT</name>
<feature type="transmembrane region" description="Helical" evidence="14">
    <location>
        <begin position="1113"/>
        <end position="1131"/>
    </location>
</feature>
<evidence type="ECO:0000256" key="15">
    <source>
        <dbReference type="SAM" id="MobiDB-lite"/>
    </source>
</evidence>
<evidence type="ECO:0000256" key="9">
    <source>
        <dbReference type="ARBA" id="ARBA00022842"/>
    </source>
</evidence>
<feature type="transmembrane region" description="Helical" evidence="14">
    <location>
        <begin position="999"/>
        <end position="1020"/>
    </location>
</feature>
<feature type="transmembrane region" description="Helical" evidence="14">
    <location>
        <begin position="1044"/>
        <end position="1062"/>
    </location>
</feature>
<evidence type="ECO:0000256" key="2">
    <source>
        <dbReference type="ARBA" id="ARBA00006000"/>
    </source>
</evidence>
<keyword evidence="6 14" id="KW-0547">Nucleotide-binding</keyword>
<dbReference type="NCBIfam" id="TIGR01494">
    <property type="entry name" value="ATPase_P-type"/>
    <property type="match status" value="2"/>
</dbReference>
<dbReference type="SUPFAM" id="SSF81660">
    <property type="entry name" value="Metal cation-transporting ATPase, ATP-binding domain N"/>
    <property type="match status" value="1"/>
</dbReference>
<dbReference type="Gene3D" id="3.40.50.1000">
    <property type="entry name" value="HAD superfamily/HAD-like"/>
    <property type="match status" value="1"/>
</dbReference>
<sequence length="1254" mass="140834">MTLKKVENGVGSIRHDAEDIELAEILNQGQDDESRILGYRRSPAKIVLVYIGYVTSAFLLRLLFHWLPELHVRCTHDRCSLDLADKVVVKDQYGQLFVHDVQMMTKSGARVRLLRRSRAGLNQCLPDEHATDETTGSATPLLDPFSEDSLTRYFFHKKLKYVWNSDQQLFVKIEVFVDTPCSFFHHTAGLTESDAARHRVRFGENRVNIPLTPIPKLFAVKALHPFYLFQLFSVILWFNDEYEMYASCIVVISLLSLSLSVFETARNERNLRKTLVSSNEICVARGLDNYVSINSDLLVPGDVIEIPKGGCVMQCDAVLVSGNCIVNESMLTGESVPVLKTPLSAAESGPISTRDHNKNVLFCGTHVIQTRFVESGRVRAVVLRTGFATAKGEMVRSILFPKPIEFKFNKDIVHYLIVLSLFALAGFIYTIVLMLHRDYPVGKIMLRALDLITIIVPPALPAAMTVGIVFAQTRLRKANIFCIAPNTINISGGLNAVCFDKTGTLTEDGLDLWGVVPVEERRFQSPNPEPHSLPSPSPLLEVMAVCHTLTRIRGELSGDPLDLKMFQGTRWVLEEPEQDDYRKFDQLVSTVVRPPGSEPVDNIDSIDPDRLPYQLGIIRQFPFSSSLQRMSVVARRLGADHFTAYVKGSPEMVQALSRPDSLPDRFSEQLLHYTRQGYRVLALAYKPLRVSYLKVQKLARESVERDLIFLGLLVMENRLKPQTTLVIHQLLNASIRPVMVTGDNILTALSVARDCDMIGDRDAVILVQATPAQPPFQAQLDFHYAGDLQRKVHEVVPEHAYSLPNTRDPEIDIKEGNYHLAMTGRSWEIVRNHFPHLIPKLVVKGTVFARFSPDQKAQLVESLQQVGYTVGMCGDGANDCGALKAAHAGISLSEAEASVASPFTSKEQNISCVPTLIREGRCAIVTSFGTFKFMAGYSITQFVSCLILYYIGANLTDGQFLYIDLFIITTLSITFGYTKAYPQLSKEAPSLRLMSTVTIASICLQSLLNIAFQTLAFLYVQTQDWFFPFHMDITADEYASYENTAVYLVSSFQYITLAVAFSKSQPYRLTIPSNRLFLVNLLLVIGASIYVTIKPFPWLLNFLELVKMPMDSPSLQFTALVLGIVLMNFLLSNIAEELVDGTAFRLFIRGLRRRLRGRQARKEYERIRDELVQDEGAWPPISRSASLEDVAQQDLIKFADEHQQQPRQHLRADDEDDVQHRDEDEQTRREQSNVTSISVTGRPPAAGDGHQITA</sequence>
<dbReference type="Gene3D" id="3.40.1110.10">
    <property type="entry name" value="Calcium-transporting ATPase, cytoplasmic domain N"/>
    <property type="match status" value="1"/>
</dbReference>